<dbReference type="Proteomes" id="UP000249499">
    <property type="component" value="Plasmid pTi1078"/>
</dbReference>
<dbReference type="RefSeq" id="WP_111220977.1">
    <property type="nucleotide sequence ID" value="NZ_CP117257.1"/>
</dbReference>
<dbReference type="EMBL" id="CP117257">
    <property type="protein sequence ID" value="WFR98315.1"/>
    <property type="molecule type" value="Genomic_DNA"/>
</dbReference>
<gene>
    <name evidence="1" type="ORF">PR017_23545</name>
</gene>
<geneLocation type="plasmid" evidence="1 2">
    <name>pTi1078</name>
</geneLocation>
<organism evidence="1 2">
    <name type="scientific">Rhizobium tumorigenes</name>
    <dbReference type="NCBI Taxonomy" id="2041385"/>
    <lineage>
        <taxon>Bacteria</taxon>
        <taxon>Pseudomonadati</taxon>
        <taxon>Pseudomonadota</taxon>
        <taxon>Alphaproteobacteria</taxon>
        <taxon>Hyphomicrobiales</taxon>
        <taxon>Rhizobiaceae</taxon>
        <taxon>Rhizobium/Agrobacterium group</taxon>
        <taxon>Rhizobium</taxon>
    </lineage>
</organism>
<protein>
    <submittedName>
        <fullName evidence="1">Uncharacterized protein</fullName>
    </submittedName>
</protein>
<keyword evidence="1" id="KW-0614">Plasmid</keyword>
<dbReference type="AlphaFoldDB" id="A0AAF1K9P1"/>
<sequence length="156" mass="17566">MRRNEIGDELKDLAFDFLYFFARFEFALKANGYLKKTEPGQPAEAGWVAFRERWKDGYKLTESAEALIEANPKKQMVGEDGSLEFRPATVADNTSDLERVVILCNVVRNNLFHGGKSSNDGFDSPERTKLLLSLVLGVLGELAEACDLRPDYSGYY</sequence>
<keyword evidence="2" id="KW-1185">Reference proteome</keyword>
<dbReference type="KEGG" id="rtu:PR017_23545"/>
<reference evidence="2" key="2">
    <citation type="journal article" date="2023" name="MicrobiologyOpen">
        <title>Genomics of the tumorigenes clade of the family Rhizobiaceae and description of Rhizobium rhododendri sp. nov.</title>
        <authorList>
            <person name="Kuzmanovic N."/>
            <person name="diCenzo G.C."/>
            <person name="Bunk B."/>
            <person name="Sproeer C."/>
            <person name="Fruehling A."/>
            <person name="Neumann-Schaal M."/>
            <person name="Overmann J."/>
            <person name="Smalla K."/>
        </authorList>
    </citation>
    <scope>NUCLEOTIDE SEQUENCE [LARGE SCALE GENOMIC DNA]</scope>
    <source>
        <strain evidence="2">1078</strain>
        <plasmid evidence="2">pTi1078</plasmid>
    </source>
</reference>
<evidence type="ECO:0000313" key="1">
    <source>
        <dbReference type="EMBL" id="WFR98315.1"/>
    </source>
</evidence>
<reference evidence="1 2" key="1">
    <citation type="journal article" date="2018" name="Sci. Rep.">
        <title>Rhizobium tumorigenes sp. nov., a novel plant tumorigenic bacterium isolated from cane gall tumors on thornless blackberry.</title>
        <authorList>
            <person name="Kuzmanovi N."/>
            <person name="Smalla K."/>
            <person name="Gronow S."/>
            <person name="PuBawska J."/>
        </authorList>
    </citation>
    <scope>NUCLEOTIDE SEQUENCE [LARGE SCALE GENOMIC DNA]</scope>
    <source>
        <strain evidence="1 2">1078</strain>
    </source>
</reference>
<accession>A0AAF1K9P1</accession>
<name>A0AAF1K9P1_9HYPH</name>
<evidence type="ECO:0000313" key="2">
    <source>
        <dbReference type="Proteomes" id="UP000249499"/>
    </source>
</evidence>
<proteinExistence type="predicted"/>